<evidence type="ECO:0000313" key="3">
    <source>
        <dbReference type="Proteomes" id="UP000314294"/>
    </source>
</evidence>
<reference evidence="2 3" key="1">
    <citation type="submission" date="2019-03" db="EMBL/GenBank/DDBJ databases">
        <title>First draft genome of Liparis tanakae, snailfish: a comprehensive survey of snailfish specific genes.</title>
        <authorList>
            <person name="Kim W."/>
            <person name="Song I."/>
            <person name="Jeong J.-H."/>
            <person name="Kim D."/>
            <person name="Kim S."/>
            <person name="Ryu S."/>
            <person name="Song J.Y."/>
            <person name="Lee S.K."/>
        </authorList>
    </citation>
    <scope>NUCLEOTIDE SEQUENCE [LARGE SCALE GENOMIC DNA]</scope>
    <source>
        <tissue evidence="2">Muscle</tissue>
    </source>
</reference>
<accession>A0A4Z2IZ11</accession>
<keyword evidence="3" id="KW-1185">Reference proteome</keyword>
<dbReference type="EMBL" id="SRLO01000034">
    <property type="protein sequence ID" value="TNN83229.1"/>
    <property type="molecule type" value="Genomic_DNA"/>
</dbReference>
<dbReference type="Proteomes" id="UP000314294">
    <property type="component" value="Unassembled WGS sequence"/>
</dbReference>
<name>A0A4Z2IZ11_9TELE</name>
<gene>
    <name evidence="2" type="ORF">EYF80_006562</name>
</gene>
<proteinExistence type="predicted"/>
<feature type="region of interest" description="Disordered" evidence="1">
    <location>
        <begin position="68"/>
        <end position="95"/>
    </location>
</feature>
<sequence length="129" mass="14004">MSAPRHGALGCGRVVLRILRSIVMPRLLYFDRLGFDGSRACWFGVPCGGEGLLEFAGGSGTEGGVEWERSRPGLGKSHLSAAGHDRRLGTGRHHSARATNRQVLSLLQLDRLGEDEMLLSRAVAQLRAR</sequence>
<evidence type="ECO:0000313" key="2">
    <source>
        <dbReference type="EMBL" id="TNN83229.1"/>
    </source>
</evidence>
<comment type="caution">
    <text evidence="2">The sequence shown here is derived from an EMBL/GenBank/DDBJ whole genome shotgun (WGS) entry which is preliminary data.</text>
</comment>
<protein>
    <submittedName>
        <fullName evidence="2">Uncharacterized protein</fullName>
    </submittedName>
</protein>
<dbReference type="AlphaFoldDB" id="A0A4Z2IZ11"/>
<evidence type="ECO:0000256" key="1">
    <source>
        <dbReference type="SAM" id="MobiDB-lite"/>
    </source>
</evidence>
<organism evidence="2 3">
    <name type="scientific">Liparis tanakae</name>
    <name type="common">Tanaka's snailfish</name>
    <dbReference type="NCBI Taxonomy" id="230148"/>
    <lineage>
        <taxon>Eukaryota</taxon>
        <taxon>Metazoa</taxon>
        <taxon>Chordata</taxon>
        <taxon>Craniata</taxon>
        <taxon>Vertebrata</taxon>
        <taxon>Euteleostomi</taxon>
        <taxon>Actinopterygii</taxon>
        <taxon>Neopterygii</taxon>
        <taxon>Teleostei</taxon>
        <taxon>Neoteleostei</taxon>
        <taxon>Acanthomorphata</taxon>
        <taxon>Eupercaria</taxon>
        <taxon>Perciformes</taxon>
        <taxon>Cottioidei</taxon>
        <taxon>Cottales</taxon>
        <taxon>Liparidae</taxon>
        <taxon>Liparis</taxon>
    </lineage>
</organism>